<evidence type="ECO:0000256" key="1">
    <source>
        <dbReference type="SAM" id="Phobius"/>
    </source>
</evidence>
<feature type="transmembrane region" description="Helical" evidence="1">
    <location>
        <begin position="98"/>
        <end position="119"/>
    </location>
</feature>
<dbReference type="Proteomes" id="UP000326877">
    <property type="component" value="Unassembled WGS sequence"/>
</dbReference>
<sequence>MFCFPSYFTFSSSYPFPSLVHLYILILRPVVSKPNGRRLQVSIQQNIMTPAFVDSFRTAYHPVIISLSGLFLSLLTCPSPFSSAYHATLDDLSYCRGIIFRTFGTAYVDAWFFFSVLLFS</sequence>
<keyword evidence="1" id="KW-1133">Transmembrane helix</keyword>
<protein>
    <submittedName>
        <fullName evidence="2">Uncharacterized protein</fullName>
    </submittedName>
</protein>
<name>A0A5N7CNE2_PETAA</name>
<proteinExistence type="predicted"/>
<organism evidence="2">
    <name type="scientific">Petromyces alliaceus</name>
    <name type="common">Aspergillus alliaceus</name>
    <dbReference type="NCBI Taxonomy" id="209559"/>
    <lineage>
        <taxon>Eukaryota</taxon>
        <taxon>Fungi</taxon>
        <taxon>Dikarya</taxon>
        <taxon>Ascomycota</taxon>
        <taxon>Pezizomycotina</taxon>
        <taxon>Eurotiomycetes</taxon>
        <taxon>Eurotiomycetidae</taxon>
        <taxon>Eurotiales</taxon>
        <taxon>Aspergillaceae</taxon>
        <taxon>Aspergillus</taxon>
        <taxon>Aspergillus subgen. Circumdati</taxon>
    </lineage>
</organism>
<accession>A0A5N7CNE2</accession>
<evidence type="ECO:0000313" key="2">
    <source>
        <dbReference type="EMBL" id="KAE8395409.1"/>
    </source>
</evidence>
<dbReference type="EMBL" id="ML735219">
    <property type="protein sequence ID" value="KAE8395409.1"/>
    <property type="molecule type" value="Genomic_DNA"/>
</dbReference>
<gene>
    <name evidence="2" type="ORF">BDV23DRAFT_106240</name>
</gene>
<keyword evidence="1" id="KW-0472">Membrane</keyword>
<dbReference type="AlphaFoldDB" id="A0A5N7CNE2"/>
<keyword evidence="1" id="KW-0812">Transmembrane</keyword>
<reference evidence="2" key="1">
    <citation type="submission" date="2019-04" db="EMBL/GenBank/DDBJ databases">
        <title>Friends and foes A comparative genomics studyof 23 Aspergillus species from section Flavi.</title>
        <authorList>
            <consortium name="DOE Joint Genome Institute"/>
            <person name="Kjaerbolling I."/>
            <person name="Vesth T."/>
            <person name="Frisvad J.C."/>
            <person name="Nybo J.L."/>
            <person name="Theobald S."/>
            <person name="Kildgaard S."/>
            <person name="Isbrandt T."/>
            <person name="Kuo A."/>
            <person name="Sato A."/>
            <person name="Lyhne E.K."/>
            <person name="Kogle M.E."/>
            <person name="Wiebenga A."/>
            <person name="Kun R.S."/>
            <person name="Lubbers R.J."/>
            <person name="Makela M.R."/>
            <person name="Barry K."/>
            <person name="Chovatia M."/>
            <person name="Clum A."/>
            <person name="Daum C."/>
            <person name="Haridas S."/>
            <person name="He G."/>
            <person name="LaButti K."/>
            <person name="Lipzen A."/>
            <person name="Mondo S."/>
            <person name="Riley R."/>
            <person name="Salamov A."/>
            <person name="Simmons B.A."/>
            <person name="Magnuson J.K."/>
            <person name="Henrissat B."/>
            <person name="Mortensen U.H."/>
            <person name="Larsen T.O."/>
            <person name="Devries R.P."/>
            <person name="Grigoriev I.V."/>
            <person name="Machida M."/>
            <person name="Baker S.E."/>
            <person name="Andersen M.R."/>
        </authorList>
    </citation>
    <scope>NUCLEOTIDE SEQUENCE [LARGE SCALE GENOMIC DNA]</scope>
    <source>
        <strain evidence="2">IBT 14317</strain>
    </source>
</reference>
<feature type="transmembrane region" description="Helical" evidence="1">
    <location>
        <begin position="59"/>
        <end position="77"/>
    </location>
</feature>